<organism evidence="1 2">
    <name type="scientific">Acinetobacter lwoffii</name>
    <dbReference type="NCBI Taxonomy" id="28090"/>
    <lineage>
        <taxon>Bacteria</taxon>
        <taxon>Pseudomonadati</taxon>
        <taxon>Pseudomonadota</taxon>
        <taxon>Gammaproteobacteria</taxon>
        <taxon>Moraxellales</taxon>
        <taxon>Moraxellaceae</taxon>
        <taxon>Acinetobacter</taxon>
    </lineage>
</organism>
<gene>
    <name evidence="1" type="ORF">EVX74_014835</name>
</gene>
<evidence type="ECO:0000313" key="1">
    <source>
        <dbReference type="EMBL" id="QXR07306.1"/>
    </source>
</evidence>
<dbReference type="EMBL" id="CP078045">
    <property type="protein sequence ID" value="QXR07306.1"/>
    <property type="molecule type" value="Genomic_DNA"/>
</dbReference>
<accession>A0AAJ4P495</accession>
<name>A0AAJ4P495_ACILW</name>
<reference evidence="1" key="2">
    <citation type="journal article" date="2019" name="Nat. Commun.">
        <title>Spatiotemporal dynamics of multidrug resistant bacteria on intensive care unit surfaces.</title>
        <authorList>
            <person name="D'Souza A.W."/>
            <person name="Potter R.F."/>
            <person name="Wallace M."/>
            <person name="Shupe A."/>
            <person name="Patel S."/>
            <person name="Sun X."/>
            <person name="Gul D."/>
            <person name="Kwon J.H."/>
            <person name="Andleeb S."/>
            <person name="Burnham C.D."/>
            <person name="Dantas G."/>
        </authorList>
    </citation>
    <scope>NUCLEOTIDE SEQUENCE</scope>
    <source>
        <strain evidence="1">AL_065</strain>
    </source>
</reference>
<reference evidence="1" key="3">
    <citation type="submission" date="2021-06" db="EMBL/GenBank/DDBJ databases">
        <authorList>
            <person name="Diorio-Toth L."/>
        </authorList>
    </citation>
    <scope>NUCLEOTIDE SEQUENCE</scope>
    <source>
        <strain evidence="1">AL_065</strain>
    </source>
</reference>
<dbReference type="Proteomes" id="UP000293391">
    <property type="component" value="Chromosome"/>
</dbReference>
<sequence>MKSEPNLAIFHKAFSSRAKIAEVLPNILNPISDVLVTFREAIDQLGGVLSQCGRGNIEDQYRAFHTAISIFLLLVEWKQAIRKAEFDAQRFLASAKLQASEIDHSLSYVMDSYLQEFLKNVDSLQAVTELAGMQKYLSQWELPLLLFANTRSNIFNKSDYTNEKNNASEKLQSTVAFLKFEIDGKPAEQYNYLKPGVSYDLSIEVRVSNWPIGANLLTLVPVTIDSRERHWLPSFQFKQPEGDGPFIFTGTGRAVLEIAHSFGSRPYEFLYAAEFDQASNYKSIEIIGHRRLLLEGTDVRSNPRTGFTHVDQHLLKIRNRMREFPGLHSDDIANAMTVLEGLGNITAQALKGGTFEANMSEKQFQTKISELLRNRSEIGEHLESHLEASGGITDLTFKGIPIELKIEKSKVLFAKDVKNYFDQTASYSIALGKKVGILSVLECTEKKATPVGVIEDDIDFFIHQTGQSVVAIIVVVIRGGLPKPSSYSK</sequence>
<dbReference type="AlphaFoldDB" id="A0AAJ4P495"/>
<proteinExistence type="predicted"/>
<dbReference type="RefSeq" id="WP_129717616.1">
    <property type="nucleotide sequence ID" value="NZ_CP078045.1"/>
</dbReference>
<reference evidence="1" key="1">
    <citation type="submission" date="2018-10" db="EMBL/GenBank/DDBJ databases">
        <authorList>
            <person name="D'Souza A.W."/>
            <person name="Potter R.F."/>
            <person name="Wallace M."/>
            <person name="Shupe A."/>
            <person name="Patel S."/>
            <person name="Sun S."/>
            <person name="Gul D."/>
            <person name="Kwon J.H."/>
            <person name="Andleeb S."/>
            <person name="Burnham C.-A.D."/>
            <person name="Dantas G."/>
        </authorList>
    </citation>
    <scope>NUCLEOTIDE SEQUENCE</scope>
    <source>
        <strain evidence="1">AL_065</strain>
    </source>
</reference>
<protein>
    <submittedName>
        <fullName evidence="1">Uncharacterized protein</fullName>
    </submittedName>
</protein>
<evidence type="ECO:0000313" key="2">
    <source>
        <dbReference type="Proteomes" id="UP000293391"/>
    </source>
</evidence>